<reference evidence="3 4" key="1">
    <citation type="submission" date="2020-03" db="EMBL/GenBank/DDBJ databases">
        <title>Leucobacter sp. nov., isolated from beetles.</title>
        <authorList>
            <person name="Hyun D.-W."/>
            <person name="Bae J.-W."/>
        </authorList>
    </citation>
    <scope>NUCLEOTIDE SEQUENCE [LARGE SCALE GENOMIC DNA]</scope>
    <source>
        <strain evidence="3 4">HDW9B</strain>
    </source>
</reference>
<name>A0A6G8FJB2_9MICO</name>
<feature type="region of interest" description="Disordered" evidence="2">
    <location>
        <begin position="315"/>
        <end position="339"/>
    </location>
</feature>
<accession>A0A6G8FJB2</accession>
<evidence type="ECO:0000256" key="2">
    <source>
        <dbReference type="SAM" id="MobiDB-lite"/>
    </source>
</evidence>
<evidence type="ECO:0000256" key="1">
    <source>
        <dbReference type="SAM" id="Coils"/>
    </source>
</evidence>
<dbReference type="EMBL" id="CP049934">
    <property type="protein sequence ID" value="QIM16546.1"/>
    <property type="molecule type" value="Genomic_DNA"/>
</dbReference>
<sequence>MGTRLRRGAKRTIAFLLTTAVLVAGVIAFSFRQDIQDHFRALGFDPSARTIEVMDFLQLTDRGERVFLASRPTVDGSQLFNAQCSGVNHSEEGHVLGCYTGERIHLFDVPDPRIGGIVEVTAAHELLHATFDRLSDGERAALTERLMTAYDVLSLEHPELVERMSVYAHLSATAFANELHSVLGTEVRDLPSWLEQRYGDWFKNRDALIDHFESFHAVFVELEDQAKTLETEMTALRADVERRNAEYDATVHQFNLDAADLRRRNENFEFSDNPAEFNRMRDELAKRRAAIQSTLDGLQADIDRYNAMREELQKLSQQSTELQEKLNSELAPVTSQPEE</sequence>
<dbReference type="RefSeq" id="WP_166323649.1">
    <property type="nucleotide sequence ID" value="NZ_CP049934.1"/>
</dbReference>
<keyword evidence="4" id="KW-1185">Reference proteome</keyword>
<protein>
    <submittedName>
        <fullName evidence="3">Uncharacterized protein</fullName>
    </submittedName>
</protein>
<dbReference type="KEGG" id="lins:G7067_09195"/>
<dbReference type="Proteomes" id="UP000501387">
    <property type="component" value="Chromosome"/>
</dbReference>
<proteinExistence type="predicted"/>
<gene>
    <name evidence="3" type="ORF">G7067_09195</name>
</gene>
<dbReference type="AlphaFoldDB" id="A0A6G8FJB2"/>
<evidence type="ECO:0000313" key="4">
    <source>
        <dbReference type="Proteomes" id="UP000501387"/>
    </source>
</evidence>
<evidence type="ECO:0000313" key="3">
    <source>
        <dbReference type="EMBL" id="QIM16546.1"/>
    </source>
</evidence>
<feature type="coiled-coil region" evidence="1">
    <location>
        <begin position="219"/>
        <end position="246"/>
    </location>
</feature>
<organism evidence="3 4">
    <name type="scientific">Leucobacter insecticola</name>
    <dbReference type="NCBI Taxonomy" id="2714934"/>
    <lineage>
        <taxon>Bacteria</taxon>
        <taxon>Bacillati</taxon>
        <taxon>Actinomycetota</taxon>
        <taxon>Actinomycetes</taxon>
        <taxon>Micrococcales</taxon>
        <taxon>Microbacteriaceae</taxon>
        <taxon>Leucobacter</taxon>
    </lineage>
</organism>
<keyword evidence="1" id="KW-0175">Coiled coil</keyword>